<evidence type="ECO:0000256" key="1">
    <source>
        <dbReference type="SAM" id="MobiDB-lite"/>
    </source>
</evidence>
<dbReference type="RefSeq" id="WP_343337828.1">
    <property type="nucleotide sequence ID" value="NZ_CP154622.1"/>
</dbReference>
<evidence type="ECO:0000313" key="4">
    <source>
        <dbReference type="EMBL" id="XAM42742.1"/>
    </source>
</evidence>
<proteinExistence type="predicted"/>
<accession>A0ABZ3FJ64</accession>
<protein>
    <recommendedName>
        <fullName evidence="3">Transcobalamin-like C-terminal domain-containing protein</fullName>
    </recommendedName>
</protein>
<dbReference type="Pfam" id="PF14478">
    <property type="entry name" value="DUF4430"/>
    <property type="match status" value="1"/>
</dbReference>
<keyword evidence="5" id="KW-1185">Reference proteome</keyword>
<dbReference type="Gene3D" id="2.170.130.30">
    <property type="match status" value="1"/>
</dbReference>
<feature type="domain" description="Transcobalamin-like C-terminal" evidence="3">
    <location>
        <begin position="324"/>
        <end position="400"/>
    </location>
</feature>
<feature type="compositionally biased region" description="Low complexity" evidence="1">
    <location>
        <begin position="196"/>
        <end position="216"/>
    </location>
</feature>
<dbReference type="Proteomes" id="UP001477947">
    <property type="component" value="Chromosome"/>
</dbReference>
<keyword evidence="2" id="KW-0732">Signal</keyword>
<evidence type="ECO:0000313" key="5">
    <source>
        <dbReference type="Proteomes" id="UP001477947"/>
    </source>
</evidence>
<feature type="compositionally biased region" description="Basic and acidic residues" evidence="1">
    <location>
        <begin position="239"/>
        <end position="249"/>
    </location>
</feature>
<evidence type="ECO:0000259" key="3">
    <source>
        <dbReference type="Pfam" id="PF14478"/>
    </source>
</evidence>
<reference evidence="4 5" key="1">
    <citation type="submission" date="2024-04" db="EMBL/GenBank/DDBJ databases">
        <title>Isolation and characterization of novel acetogenic strains of the genera Terrisporobacter and Acetoanaerobium.</title>
        <authorList>
            <person name="Boeer T."/>
            <person name="Schueler M.A."/>
            <person name="Lueschen A."/>
            <person name="Eysell L."/>
            <person name="Droege J."/>
            <person name="Heinemann M."/>
            <person name="Engelhardt L."/>
            <person name="Basen M."/>
            <person name="Daniel R."/>
        </authorList>
    </citation>
    <scope>NUCLEOTIDE SEQUENCE [LARGE SCALE GENOMIC DNA]</scope>
    <source>
        <strain evidence="4 5">ELB</strain>
    </source>
</reference>
<evidence type="ECO:0000256" key="2">
    <source>
        <dbReference type="SAM" id="SignalP"/>
    </source>
</evidence>
<dbReference type="InterPro" id="IPR027954">
    <property type="entry name" value="Transcobalamin-like_C"/>
</dbReference>
<sequence length="416" mass="46142">MKQIKKIVISLLLIMVFAVTGCNAISSSEGSGASGDNSRIPENGVVTAQTFEKIKNSGEMALFESNNKDFSYEWMFLASDIKEPKDINLKVNSVSENIDLVKEKSKSDIVYGFSFEETSSLESSTALSIIFNSKLKCSAADIYKLKSDKLEKVTTATVDFSSDKTTINFSIKDRQGTFYIVGSDPKQAAIDADTDGSSSESSESSNSSNGGSSNASKSDKSKQSLEYKKQMGINVEEGTPGKDGKDKYLTDPTPAGKPKPFEWNEGGNKVDKSKVAGYVTLSIDCKTLLKPANRKVAIENGKGDMIPSDGIIYKTKKVKFYKNETVFDVLLREVKDNKIHMEFSMTPIYNSNYIEGIHNLYEFDGGELSGWMYQVNGWYPNYGCSRYKLKNNDKIKWRYTCDLGQDVGCDWMANKK</sequence>
<feature type="compositionally biased region" description="Basic and acidic residues" evidence="1">
    <location>
        <begin position="217"/>
        <end position="229"/>
    </location>
</feature>
<name>A0ABZ3FJ64_9FIRM</name>
<dbReference type="PROSITE" id="PS51257">
    <property type="entry name" value="PROKAR_LIPOPROTEIN"/>
    <property type="match status" value="1"/>
</dbReference>
<dbReference type="EMBL" id="CP154622">
    <property type="protein sequence ID" value="XAM42742.1"/>
    <property type="molecule type" value="Genomic_DNA"/>
</dbReference>
<organism evidence="4 5">
    <name type="scientific">Terrisporobacter petrolearius</name>
    <dbReference type="NCBI Taxonomy" id="1460447"/>
    <lineage>
        <taxon>Bacteria</taxon>
        <taxon>Bacillati</taxon>
        <taxon>Bacillota</taxon>
        <taxon>Clostridia</taxon>
        <taxon>Peptostreptococcales</taxon>
        <taxon>Peptostreptococcaceae</taxon>
        <taxon>Terrisporobacter</taxon>
    </lineage>
</organism>
<feature type="chain" id="PRO_5046606891" description="Transcobalamin-like C-terminal domain-containing protein" evidence="2">
    <location>
        <begin position="25"/>
        <end position="416"/>
    </location>
</feature>
<gene>
    <name evidence="4" type="ORF">TPELB_30560</name>
</gene>
<feature type="signal peptide" evidence="2">
    <location>
        <begin position="1"/>
        <end position="24"/>
    </location>
</feature>
<feature type="region of interest" description="Disordered" evidence="1">
    <location>
        <begin position="189"/>
        <end position="266"/>
    </location>
</feature>